<dbReference type="SUPFAM" id="SSF51735">
    <property type="entry name" value="NAD(P)-binding Rossmann-fold domains"/>
    <property type="match status" value="1"/>
</dbReference>
<organism evidence="3 4">
    <name type="scientific">Parenemella sanctibonifatiensis</name>
    <dbReference type="NCBI Taxonomy" id="2016505"/>
    <lineage>
        <taxon>Bacteria</taxon>
        <taxon>Bacillati</taxon>
        <taxon>Actinomycetota</taxon>
        <taxon>Actinomycetes</taxon>
        <taxon>Propionibacteriales</taxon>
        <taxon>Propionibacteriaceae</taxon>
        <taxon>Parenemella</taxon>
    </lineage>
</organism>
<reference evidence="3 4" key="1">
    <citation type="submission" date="2017-07" db="EMBL/GenBank/DDBJ databases">
        <title>Draft whole genome sequences of clinical Proprionibacteriaceae strains.</title>
        <authorList>
            <person name="Bernier A.-M."/>
            <person name="Bernard K."/>
            <person name="Domingo M.-C."/>
        </authorList>
    </citation>
    <scope>NUCLEOTIDE SEQUENCE [LARGE SCALE GENOMIC DNA]</scope>
    <source>
        <strain evidence="3 4">NML 150081</strain>
    </source>
</reference>
<gene>
    <name evidence="3" type="ORF">CGZ91_13195</name>
</gene>
<dbReference type="Gene3D" id="3.40.50.720">
    <property type="entry name" value="NAD(P)-binding Rossmann-like Domain"/>
    <property type="match status" value="1"/>
</dbReference>
<protein>
    <submittedName>
        <fullName evidence="3">3-ketoacyl-ACP reductase</fullName>
    </submittedName>
</protein>
<dbReference type="PANTHER" id="PTHR42760:SF133">
    <property type="entry name" value="3-OXOACYL-[ACYL-CARRIER-PROTEIN] REDUCTASE"/>
    <property type="match status" value="1"/>
</dbReference>
<evidence type="ECO:0000256" key="1">
    <source>
        <dbReference type="ARBA" id="ARBA00006484"/>
    </source>
</evidence>
<dbReference type="PRINTS" id="PR00081">
    <property type="entry name" value="GDHRDH"/>
</dbReference>
<comment type="caution">
    <text evidence="3">The sequence shown here is derived from an EMBL/GenBank/DDBJ whole genome shotgun (WGS) entry which is preliminary data.</text>
</comment>
<sequence>MSGRKVAIVTGGSRGIGRGITERLLAEGWNVMVFATKPQAESPFGEIEAYAEGQPGDAAYTHGSIGDLADGRRLVDATLERFGRLDLLVNNAGVAPRQRKDILEAEVDEYDFVLETNLRGPYFLTQYAAQAMLKRPVTSGADGRPEVRGTIVNVSSTSATRVSVNRGEYCISKAGVAMATQLWAARLAPEAIMVYEVRPGIIETDMTAGVKDKYDAAFAGGIAPIPRWGLPADVAGAVSILASGQIPYSTGEIINVDGGMHIAQL</sequence>
<dbReference type="RefSeq" id="WP_094455865.1">
    <property type="nucleotide sequence ID" value="NZ_NMVJ01000011.1"/>
</dbReference>
<dbReference type="Proteomes" id="UP000216300">
    <property type="component" value="Unassembled WGS sequence"/>
</dbReference>
<dbReference type="EMBL" id="NMVJ01000011">
    <property type="protein sequence ID" value="OYN88562.1"/>
    <property type="molecule type" value="Genomic_DNA"/>
</dbReference>
<evidence type="ECO:0000313" key="4">
    <source>
        <dbReference type="Proteomes" id="UP000216300"/>
    </source>
</evidence>
<dbReference type="AlphaFoldDB" id="A0A255EGL2"/>
<evidence type="ECO:0000313" key="3">
    <source>
        <dbReference type="EMBL" id="OYN88562.1"/>
    </source>
</evidence>
<keyword evidence="2" id="KW-0560">Oxidoreductase</keyword>
<keyword evidence="4" id="KW-1185">Reference proteome</keyword>
<dbReference type="InterPro" id="IPR002347">
    <property type="entry name" value="SDR_fam"/>
</dbReference>
<accession>A0A255EGL2</accession>
<name>A0A255EGL2_9ACTN</name>
<evidence type="ECO:0000256" key="2">
    <source>
        <dbReference type="ARBA" id="ARBA00023002"/>
    </source>
</evidence>
<proteinExistence type="inferred from homology"/>
<dbReference type="InterPro" id="IPR036291">
    <property type="entry name" value="NAD(P)-bd_dom_sf"/>
</dbReference>
<dbReference type="GO" id="GO:0016616">
    <property type="term" value="F:oxidoreductase activity, acting on the CH-OH group of donors, NAD or NADP as acceptor"/>
    <property type="evidence" value="ECO:0007669"/>
    <property type="project" value="TreeGrafter"/>
</dbReference>
<dbReference type="PANTHER" id="PTHR42760">
    <property type="entry name" value="SHORT-CHAIN DEHYDROGENASES/REDUCTASES FAMILY MEMBER"/>
    <property type="match status" value="1"/>
</dbReference>
<dbReference type="PRINTS" id="PR00080">
    <property type="entry name" value="SDRFAMILY"/>
</dbReference>
<dbReference type="Pfam" id="PF13561">
    <property type="entry name" value="adh_short_C2"/>
    <property type="match status" value="1"/>
</dbReference>
<comment type="similarity">
    <text evidence="1">Belongs to the short-chain dehydrogenases/reductases (SDR) family.</text>
</comment>
<dbReference type="NCBIfam" id="NF009386">
    <property type="entry name" value="PRK12745.1"/>
    <property type="match status" value="1"/>
</dbReference>
<dbReference type="FunFam" id="3.40.50.720:FF:000084">
    <property type="entry name" value="Short-chain dehydrogenase reductase"/>
    <property type="match status" value="1"/>
</dbReference>
<dbReference type="OrthoDB" id="517007at2"/>